<evidence type="ECO:0000259" key="2">
    <source>
        <dbReference type="Pfam" id="PF02517"/>
    </source>
</evidence>
<comment type="caution">
    <text evidence="3">The sequence shown here is derived from an EMBL/GenBank/DDBJ whole genome shotgun (WGS) entry which is preliminary data.</text>
</comment>
<proteinExistence type="predicted"/>
<dbReference type="GO" id="GO:0008237">
    <property type="term" value="F:metallopeptidase activity"/>
    <property type="evidence" value="ECO:0007669"/>
    <property type="project" value="UniProtKB-KW"/>
</dbReference>
<dbReference type="EMBL" id="JACBZN010000001">
    <property type="protein sequence ID" value="NYI38596.1"/>
    <property type="molecule type" value="Genomic_DNA"/>
</dbReference>
<dbReference type="EMBL" id="JACWMT010000004">
    <property type="protein sequence ID" value="MBD1272208.1"/>
    <property type="molecule type" value="Genomic_DNA"/>
</dbReference>
<reference evidence="4 5" key="1">
    <citation type="submission" date="2020-07" db="EMBL/GenBank/DDBJ databases">
        <title>Sequencing the genomes of 1000 actinobacteria strains.</title>
        <authorList>
            <person name="Klenk H.-P."/>
        </authorList>
    </citation>
    <scope>NUCLEOTIDE SEQUENCE [LARGE SCALE GENOMIC DNA]</scope>
    <source>
        <strain evidence="4 5">DSM 19087</strain>
    </source>
</reference>
<keyword evidence="1" id="KW-1133">Transmembrane helix</keyword>
<dbReference type="GO" id="GO:0004175">
    <property type="term" value="F:endopeptidase activity"/>
    <property type="evidence" value="ECO:0007669"/>
    <property type="project" value="UniProtKB-ARBA"/>
</dbReference>
<accession>A0A8I0G109</accession>
<dbReference type="RefSeq" id="WP_190263513.1">
    <property type="nucleotide sequence ID" value="NZ_BAAAMP010000020.1"/>
</dbReference>
<gene>
    <name evidence="4" type="ORF">BJ975_001971</name>
    <name evidence="3" type="ORF">IDH50_18330</name>
</gene>
<dbReference type="GO" id="GO:0006508">
    <property type="term" value="P:proteolysis"/>
    <property type="evidence" value="ECO:0007669"/>
    <property type="project" value="UniProtKB-KW"/>
</dbReference>
<dbReference type="GO" id="GO:0080120">
    <property type="term" value="P:CAAX-box protein maturation"/>
    <property type="evidence" value="ECO:0007669"/>
    <property type="project" value="UniProtKB-ARBA"/>
</dbReference>
<dbReference type="Pfam" id="PF02517">
    <property type="entry name" value="Rce1-like"/>
    <property type="match status" value="1"/>
</dbReference>
<feature type="transmembrane region" description="Helical" evidence="1">
    <location>
        <begin position="57"/>
        <end position="74"/>
    </location>
</feature>
<reference evidence="3" key="2">
    <citation type="submission" date="2020-09" db="EMBL/GenBank/DDBJ databases">
        <title>Novel species in genus Aeromicrobium.</title>
        <authorList>
            <person name="Zhang G."/>
        </authorList>
    </citation>
    <scope>NUCLEOTIDE SEQUENCE</scope>
    <source>
        <strain evidence="3">SSW1-57</strain>
    </source>
</reference>
<feature type="transmembrane region" description="Helical" evidence="1">
    <location>
        <begin position="125"/>
        <end position="142"/>
    </location>
</feature>
<feature type="transmembrane region" description="Helical" evidence="1">
    <location>
        <begin position="21"/>
        <end position="37"/>
    </location>
</feature>
<name>A0A8I0G109_9ACTN</name>
<dbReference type="Proteomes" id="UP000587211">
    <property type="component" value="Unassembled WGS sequence"/>
</dbReference>
<keyword evidence="1" id="KW-0472">Membrane</keyword>
<evidence type="ECO:0000313" key="3">
    <source>
        <dbReference type="EMBL" id="MBD1272208.1"/>
    </source>
</evidence>
<evidence type="ECO:0000313" key="4">
    <source>
        <dbReference type="EMBL" id="NYI38596.1"/>
    </source>
</evidence>
<dbReference type="Proteomes" id="UP000659061">
    <property type="component" value="Unassembled WGS sequence"/>
</dbReference>
<feature type="transmembrane region" description="Helical" evidence="1">
    <location>
        <begin position="94"/>
        <end position="113"/>
    </location>
</feature>
<keyword evidence="3" id="KW-0645">Protease</keyword>
<feature type="transmembrane region" description="Helical" evidence="1">
    <location>
        <begin position="163"/>
        <end position="179"/>
    </location>
</feature>
<keyword evidence="1" id="KW-0812">Transmembrane</keyword>
<feature type="transmembrane region" description="Helical" evidence="1">
    <location>
        <begin position="185"/>
        <end position="203"/>
    </location>
</feature>
<protein>
    <submittedName>
        <fullName evidence="3">CPBP family intramembrane metalloprotease</fullName>
    </submittedName>
    <submittedName>
        <fullName evidence="4">Membrane protease YdiL (CAAX protease family)</fullName>
    </submittedName>
</protein>
<evidence type="ECO:0000256" key="1">
    <source>
        <dbReference type="SAM" id="Phobius"/>
    </source>
</evidence>
<keyword evidence="3" id="KW-0482">Metalloprotease</keyword>
<dbReference type="InterPro" id="IPR003675">
    <property type="entry name" value="Rce1/LyrA-like_dom"/>
</dbReference>
<feature type="domain" description="CAAX prenyl protease 2/Lysostaphin resistance protein A-like" evidence="2">
    <location>
        <begin position="127"/>
        <end position="218"/>
    </location>
</feature>
<keyword evidence="3" id="KW-0378">Hydrolase</keyword>
<sequence>MNDRTPSPASSPARPPGPLPWLVVGVGLAIAYAPMSLPPLGRAAGLSPGVDGPASSIVWNALAVTGLLAHVLVVERRPLASLGISRPRAKDLEWAMYLFGIAMTWQWVVLTLWPPPADDGTATLTAQPVAVVLALVVSAAVFEEILCRGYPIERLSELTGRRTIAFALTVPLFVAPHVAFFGLPWLWTAGAGTVAIYVLYAITRNLPACMLLHLGVNLPILIPTIGQRLAG</sequence>
<evidence type="ECO:0000313" key="6">
    <source>
        <dbReference type="Proteomes" id="UP000659061"/>
    </source>
</evidence>
<keyword evidence="5" id="KW-1185">Reference proteome</keyword>
<dbReference type="AlphaFoldDB" id="A0A8I0G109"/>
<organism evidence="3 6">
    <name type="scientific">Aeromicrobium tamlense</name>
    <dbReference type="NCBI Taxonomy" id="375541"/>
    <lineage>
        <taxon>Bacteria</taxon>
        <taxon>Bacillati</taxon>
        <taxon>Actinomycetota</taxon>
        <taxon>Actinomycetes</taxon>
        <taxon>Propionibacteriales</taxon>
        <taxon>Nocardioidaceae</taxon>
        <taxon>Aeromicrobium</taxon>
    </lineage>
</organism>
<evidence type="ECO:0000313" key="5">
    <source>
        <dbReference type="Proteomes" id="UP000587211"/>
    </source>
</evidence>